<protein>
    <recommendedName>
        <fullName evidence="3">Myosin F</fullName>
    </recommendedName>
</protein>
<accession>A0A086JRB0</accession>
<gene>
    <name evidence="1" type="ORF">TGDOM2_400500</name>
</gene>
<dbReference type="VEuPathDB" id="ToxoDB:TGDOM2_400500"/>
<name>A0A086JRB0_TOXGO</name>
<dbReference type="SUPFAM" id="SSF50978">
    <property type="entry name" value="WD40 repeat-like"/>
    <property type="match status" value="1"/>
</dbReference>
<organism evidence="1 2">
    <name type="scientific">Toxoplasma gondii GAB2-2007-GAL-DOM2</name>
    <dbReference type="NCBI Taxonomy" id="1130820"/>
    <lineage>
        <taxon>Eukaryota</taxon>
        <taxon>Sar</taxon>
        <taxon>Alveolata</taxon>
        <taxon>Apicomplexa</taxon>
        <taxon>Conoidasida</taxon>
        <taxon>Coccidia</taxon>
        <taxon>Eucoccidiorida</taxon>
        <taxon>Eimeriorina</taxon>
        <taxon>Sarcocystidae</taxon>
        <taxon>Toxoplasma</taxon>
    </lineage>
</organism>
<dbReference type="Gene3D" id="2.130.10.10">
    <property type="entry name" value="YVTN repeat-like/Quinoprotein amine dehydrogenase"/>
    <property type="match status" value="1"/>
</dbReference>
<evidence type="ECO:0008006" key="3">
    <source>
        <dbReference type="Google" id="ProtNLM"/>
    </source>
</evidence>
<dbReference type="InterPro" id="IPR015943">
    <property type="entry name" value="WD40/YVTN_repeat-like_dom_sf"/>
</dbReference>
<evidence type="ECO:0000313" key="2">
    <source>
        <dbReference type="Proteomes" id="UP000028837"/>
    </source>
</evidence>
<evidence type="ECO:0000313" key="1">
    <source>
        <dbReference type="EMBL" id="KFG34678.1"/>
    </source>
</evidence>
<proteinExistence type="predicted"/>
<dbReference type="EMBL" id="AHZU02001226">
    <property type="protein sequence ID" value="KFG34678.1"/>
    <property type="molecule type" value="Genomic_DNA"/>
</dbReference>
<sequence length="152" mass="16184">MRNGAVTCITFVPSTGPGQYPRLLINCCDSSVAVVECIYGPPPGVLTNLLVRHRVRIAHSLLPLRCWFSNFGGGWLITGSEDKDVYCFSLQQGANFKAISLKHHQAPILAVATNLQDTLLVSADSMGKLVLWRSLDFSAAGGGAGGARGRAV</sequence>
<dbReference type="AlphaFoldDB" id="A0A086JRB0"/>
<dbReference type="InterPro" id="IPR036322">
    <property type="entry name" value="WD40_repeat_dom_sf"/>
</dbReference>
<reference evidence="1 2" key="1">
    <citation type="submission" date="2014-02" db="EMBL/GenBank/DDBJ databases">
        <authorList>
            <person name="Sibley D."/>
            <person name="Venepally P."/>
            <person name="Karamycheva S."/>
            <person name="Hadjithomas M."/>
            <person name="Khan A."/>
            <person name="Brunk B."/>
            <person name="Roos D."/>
            <person name="Caler E."/>
            <person name="Lorenzi H."/>
        </authorList>
    </citation>
    <scope>NUCLEOTIDE SEQUENCE [LARGE SCALE GENOMIC DNA]</scope>
    <source>
        <strain evidence="1 2">GAB2-2007-GAL-DOM2</strain>
    </source>
</reference>
<comment type="caution">
    <text evidence="1">The sequence shown here is derived from an EMBL/GenBank/DDBJ whole genome shotgun (WGS) entry which is preliminary data.</text>
</comment>
<dbReference type="Proteomes" id="UP000028837">
    <property type="component" value="Unassembled WGS sequence"/>
</dbReference>